<dbReference type="PANTHER" id="PTHR43861">
    <property type="entry name" value="TRANS-ACONITATE 2-METHYLTRANSFERASE-RELATED"/>
    <property type="match status" value="1"/>
</dbReference>
<evidence type="ECO:0000313" key="3">
    <source>
        <dbReference type="EMBL" id="QJE94942.1"/>
    </source>
</evidence>
<dbReference type="InterPro" id="IPR041698">
    <property type="entry name" value="Methyltransf_25"/>
</dbReference>
<dbReference type="RefSeq" id="WP_169453163.1">
    <property type="nucleotide sequence ID" value="NZ_CP051774.1"/>
</dbReference>
<keyword evidence="3" id="KW-0489">Methyltransferase</keyword>
<gene>
    <name evidence="3" type="ORF">HHL09_03830</name>
</gene>
<dbReference type="SUPFAM" id="SSF53335">
    <property type="entry name" value="S-adenosyl-L-methionine-dependent methyltransferases"/>
    <property type="match status" value="1"/>
</dbReference>
<dbReference type="InterPro" id="IPR029063">
    <property type="entry name" value="SAM-dependent_MTases_sf"/>
</dbReference>
<dbReference type="GO" id="GO:0032259">
    <property type="term" value="P:methylation"/>
    <property type="evidence" value="ECO:0007669"/>
    <property type="project" value="UniProtKB-KW"/>
</dbReference>
<sequence>MHRTGDPLQEQLDYYNARAGEYDQWWLRQGRYDRGPELNGRWVAEGVEISEMLARFRPEGEVLEIACGTGIWTVQLLPFATCLTALDGAREVLAVNAAKLKSEKVRYIEADVFKWQPDRMFDVVFFSFWLSHVPPERFEEFWELVRSCLAPGGRVFFVDSLRDSGSTAVNHDLPGEESTVSRRKLNDGREYQVYKVFYEPEDLAARLRALGWEFEVSQTASYFIRGQGSRIP</sequence>
<evidence type="ECO:0000256" key="1">
    <source>
        <dbReference type="ARBA" id="ARBA00022679"/>
    </source>
</evidence>
<evidence type="ECO:0000313" key="4">
    <source>
        <dbReference type="Proteomes" id="UP000501812"/>
    </source>
</evidence>
<evidence type="ECO:0000259" key="2">
    <source>
        <dbReference type="Pfam" id="PF13649"/>
    </source>
</evidence>
<dbReference type="Gene3D" id="3.40.50.150">
    <property type="entry name" value="Vaccinia Virus protein VP39"/>
    <property type="match status" value="1"/>
</dbReference>
<dbReference type="KEGG" id="luo:HHL09_03830"/>
<dbReference type="Proteomes" id="UP000501812">
    <property type="component" value="Chromosome"/>
</dbReference>
<feature type="domain" description="Methyltransferase" evidence="2">
    <location>
        <begin position="62"/>
        <end position="153"/>
    </location>
</feature>
<name>A0A858RDY3_9BACT</name>
<dbReference type="AlphaFoldDB" id="A0A858RDY3"/>
<dbReference type="EMBL" id="CP051774">
    <property type="protein sequence ID" value="QJE94942.1"/>
    <property type="molecule type" value="Genomic_DNA"/>
</dbReference>
<dbReference type="Pfam" id="PF13649">
    <property type="entry name" value="Methyltransf_25"/>
    <property type="match status" value="1"/>
</dbReference>
<accession>A0A858RDY3</accession>
<protein>
    <submittedName>
        <fullName evidence="3">Methyltransferase domain-containing protein</fullName>
    </submittedName>
</protein>
<organism evidence="3 4">
    <name type="scientific">Luteolibacter luteus</name>
    <dbReference type="NCBI Taxonomy" id="2728835"/>
    <lineage>
        <taxon>Bacteria</taxon>
        <taxon>Pseudomonadati</taxon>
        <taxon>Verrucomicrobiota</taxon>
        <taxon>Verrucomicrobiia</taxon>
        <taxon>Verrucomicrobiales</taxon>
        <taxon>Verrucomicrobiaceae</taxon>
        <taxon>Luteolibacter</taxon>
    </lineage>
</organism>
<proteinExistence type="predicted"/>
<dbReference type="GO" id="GO:0008168">
    <property type="term" value="F:methyltransferase activity"/>
    <property type="evidence" value="ECO:0007669"/>
    <property type="project" value="UniProtKB-KW"/>
</dbReference>
<reference evidence="3 4" key="1">
    <citation type="submission" date="2020-04" db="EMBL/GenBank/DDBJ databases">
        <title>Luteolibacter sp. G-1-1-1 isolated from soil.</title>
        <authorList>
            <person name="Dahal R.H."/>
        </authorList>
    </citation>
    <scope>NUCLEOTIDE SEQUENCE [LARGE SCALE GENOMIC DNA]</scope>
    <source>
        <strain evidence="3 4">G-1-1-1</strain>
    </source>
</reference>
<keyword evidence="1 3" id="KW-0808">Transferase</keyword>
<dbReference type="CDD" id="cd02440">
    <property type="entry name" value="AdoMet_MTases"/>
    <property type="match status" value="1"/>
</dbReference>
<keyword evidence="4" id="KW-1185">Reference proteome</keyword>